<keyword evidence="3" id="KW-0813">Transport</keyword>
<comment type="similarity">
    <text evidence="12">Belongs to the cytochrome b561 family.</text>
</comment>
<dbReference type="SUPFAM" id="SSF81342">
    <property type="entry name" value="Transmembrane di-heme cytochromes"/>
    <property type="match status" value="1"/>
</dbReference>
<name>A0A7W9CHQ4_9CAUL</name>
<evidence type="ECO:0000259" key="14">
    <source>
        <dbReference type="Pfam" id="PF01292"/>
    </source>
</evidence>
<dbReference type="InterPro" id="IPR016174">
    <property type="entry name" value="Di-haem_cyt_TM"/>
</dbReference>
<keyword evidence="4" id="KW-1003">Cell membrane</keyword>
<evidence type="ECO:0000256" key="4">
    <source>
        <dbReference type="ARBA" id="ARBA00022475"/>
    </source>
</evidence>
<evidence type="ECO:0000256" key="6">
    <source>
        <dbReference type="ARBA" id="ARBA00022692"/>
    </source>
</evidence>
<dbReference type="GO" id="GO:0009055">
    <property type="term" value="F:electron transfer activity"/>
    <property type="evidence" value="ECO:0007669"/>
    <property type="project" value="InterPro"/>
</dbReference>
<keyword evidence="16" id="KW-1185">Reference proteome</keyword>
<comment type="caution">
    <text evidence="15">The sequence shown here is derived from an EMBL/GenBank/DDBJ whole genome shotgun (WGS) entry which is preliminary data.</text>
</comment>
<sequence length="185" mass="20306">MAAKRDRYSAGSMILHWGIALLVLAQVLLVTAAEANEGPVGREYIGLHKAVGLTILILTLVRIGWRLSHPVAPLPLATPAWQIWIARITHVLFYVVLIGMPLGGWAASSAAGRDISWFGLFNWPLLPLPLDRALAGQFMDMHELAAKLLYVLIALHVLGGLKHAFTRGDNTLHRMVPFLPRKSVS</sequence>
<feature type="transmembrane region" description="Helical" evidence="13">
    <location>
        <begin position="84"/>
        <end position="107"/>
    </location>
</feature>
<dbReference type="InterPro" id="IPR052168">
    <property type="entry name" value="Cytochrome_b561_oxidase"/>
</dbReference>
<dbReference type="RefSeq" id="WP_183212813.1">
    <property type="nucleotide sequence ID" value="NZ_JACHOR010000002.1"/>
</dbReference>
<keyword evidence="11 13" id="KW-0472">Membrane</keyword>
<dbReference type="Pfam" id="PF01292">
    <property type="entry name" value="Ni_hydr_CYTB"/>
    <property type="match status" value="1"/>
</dbReference>
<reference evidence="15 16" key="1">
    <citation type="submission" date="2020-08" db="EMBL/GenBank/DDBJ databases">
        <title>Genomic Encyclopedia of Type Strains, Phase IV (KMG-IV): sequencing the most valuable type-strain genomes for metagenomic binning, comparative biology and taxonomic classification.</title>
        <authorList>
            <person name="Goeker M."/>
        </authorList>
    </citation>
    <scope>NUCLEOTIDE SEQUENCE [LARGE SCALE GENOMIC DNA]</scope>
    <source>
        <strain evidence="15 16">DSM 4737</strain>
    </source>
</reference>
<organism evidence="15 16">
    <name type="scientific">Brevundimonas variabilis</name>
    <dbReference type="NCBI Taxonomy" id="74312"/>
    <lineage>
        <taxon>Bacteria</taxon>
        <taxon>Pseudomonadati</taxon>
        <taxon>Pseudomonadota</taxon>
        <taxon>Alphaproteobacteria</taxon>
        <taxon>Caulobacterales</taxon>
        <taxon>Caulobacteraceae</taxon>
        <taxon>Brevundimonas</taxon>
    </lineage>
</organism>
<keyword evidence="8" id="KW-0249">Electron transport</keyword>
<keyword evidence="10" id="KW-0408">Iron</keyword>
<dbReference type="InterPro" id="IPR011577">
    <property type="entry name" value="Cyt_b561_bac/Ni-Hgenase"/>
</dbReference>
<dbReference type="PANTHER" id="PTHR30529:SF1">
    <property type="entry name" value="CYTOCHROME B561 HOMOLOG 2"/>
    <property type="match status" value="1"/>
</dbReference>
<comment type="subcellular location">
    <subcellularLocation>
        <location evidence="2">Cell membrane</location>
        <topology evidence="2">Multi-pass membrane protein</topology>
    </subcellularLocation>
</comment>
<dbReference type="GO" id="GO:0022904">
    <property type="term" value="P:respiratory electron transport chain"/>
    <property type="evidence" value="ECO:0007669"/>
    <property type="project" value="InterPro"/>
</dbReference>
<proteinExistence type="inferred from homology"/>
<evidence type="ECO:0000256" key="13">
    <source>
        <dbReference type="SAM" id="Phobius"/>
    </source>
</evidence>
<feature type="transmembrane region" description="Helical" evidence="13">
    <location>
        <begin position="45"/>
        <end position="63"/>
    </location>
</feature>
<evidence type="ECO:0000256" key="12">
    <source>
        <dbReference type="ARBA" id="ARBA00037975"/>
    </source>
</evidence>
<dbReference type="GO" id="GO:0046872">
    <property type="term" value="F:metal ion binding"/>
    <property type="evidence" value="ECO:0007669"/>
    <property type="project" value="UniProtKB-KW"/>
</dbReference>
<evidence type="ECO:0000256" key="7">
    <source>
        <dbReference type="ARBA" id="ARBA00022723"/>
    </source>
</evidence>
<accession>A0A7W9CHQ4</accession>
<dbReference type="EMBL" id="JACHOR010000002">
    <property type="protein sequence ID" value="MBB5745865.1"/>
    <property type="molecule type" value="Genomic_DNA"/>
</dbReference>
<keyword evidence="7" id="KW-0479">Metal-binding</keyword>
<evidence type="ECO:0000256" key="11">
    <source>
        <dbReference type="ARBA" id="ARBA00023136"/>
    </source>
</evidence>
<dbReference type="GO" id="GO:0020037">
    <property type="term" value="F:heme binding"/>
    <property type="evidence" value="ECO:0007669"/>
    <property type="project" value="TreeGrafter"/>
</dbReference>
<dbReference type="PANTHER" id="PTHR30529">
    <property type="entry name" value="CYTOCHROME B561"/>
    <property type="match status" value="1"/>
</dbReference>
<evidence type="ECO:0000256" key="5">
    <source>
        <dbReference type="ARBA" id="ARBA00022617"/>
    </source>
</evidence>
<dbReference type="AlphaFoldDB" id="A0A7W9CHQ4"/>
<keyword evidence="6 13" id="KW-0812">Transmembrane</keyword>
<evidence type="ECO:0000256" key="9">
    <source>
        <dbReference type="ARBA" id="ARBA00022989"/>
    </source>
</evidence>
<keyword evidence="5" id="KW-0349">Heme</keyword>
<evidence type="ECO:0000256" key="8">
    <source>
        <dbReference type="ARBA" id="ARBA00022982"/>
    </source>
</evidence>
<evidence type="ECO:0000256" key="3">
    <source>
        <dbReference type="ARBA" id="ARBA00022448"/>
    </source>
</evidence>
<feature type="domain" description="Cytochrome b561 bacterial/Ni-hydrogenase" evidence="14">
    <location>
        <begin position="7"/>
        <end position="177"/>
    </location>
</feature>
<evidence type="ECO:0000256" key="2">
    <source>
        <dbReference type="ARBA" id="ARBA00004651"/>
    </source>
</evidence>
<evidence type="ECO:0000256" key="1">
    <source>
        <dbReference type="ARBA" id="ARBA00001970"/>
    </source>
</evidence>
<dbReference type="GO" id="GO:0005886">
    <property type="term" value="C:plasma membrane"/>
    <property type="evidence" value="ECO:0007669"/>
    <property type="project" value="UniProtKB-SubCell"/>
</dbReference>
<evidence type="ECO:0000313" key="15">
    <source>
        <dbReference type="EMBL" id="MBB5745865.1"/>
    </source>
</evidence>
<comment type="cofactor">
    <cofactor evidence="1">
        <name>heme b</name>
        <dbReference type="ChEBI" id="CHEBI:60344"/>
    </cofactor>
</comment>
<protein>
    <submittedName>
        <fullName evidence="15">Cytochrome b561</fullName>
    </submittedName>
</protein>
<keyword evidence="9 13" id="KW-1133">Transmembrane helix</keyword>
<dbReference type="Proteomes" id="UP000545037">
    <property type="component" value="Unassembled WGS sequence"/>
</dbReference>
<gene>
    <name evidence="15" type="ORF">GGR13_001449</name>
</gene>
<feature type="transmembrane region" description="Helical" evidence="13">
    <location>
        <begin position="148"/>
        <end position="165"/>
    </location>
</feature>
<evidence type="ECO:0000313" key="16">
    <source>
        <dbReference type="Proteomes" id="UP000545037"/>
    </source>
</evidence>
<evidence type="ECO:0000256" key="10">
    <source>
        <dbReference type="ARBA" id="ARBA00023004"/>
    </source>
</evidence>